<evidence type="ECO:0000313" key="1">
    <source>
        <dbReference type="EMBL" id="VEI03873.1"/>
    </source>
</evidence>
<proteinExistence type="predicted"/>
<dbReference type="Proteomes" id="UP000277858">
    <property type="component" value="Chromosome"/>
</dbReference>
<organism evidence="1 2">
    <name type="scientific">Acidipropionibacterium jensenii</name>
    <dbReference type="NCBI Taxonomy" id="1749"/>
    <lineage>
        <taxon>Bacteria</taxon>
        <taxon>Bacillati</taxon>
        <taxon>Actinomycetota</taxon>
        <taxon>Actinomycetes</taxon>
        <taxon>Propionibacteriales</taxon>
        <taxon>Propionibacteriaceae</taxon>
        <taxon>Acidipropionibacterium</taxon>
    </lineage>
</organism>
<accession>A0A3S4VKE2</accession>
<protein>
    <submittedName>
        <fullName evidence="1">Uncharacterized protein</fullName>
    </submittedName>
</protein>
<reference evidence="1 2" key="1">
    <citation type="submission" date="2018-12" db="EMBL/GenBank/DDBJ databases">
        <authorList>
            <consortium name="Pathogen Informatics"/>
        </authorList>
    </citation>
    <scope>NUCLEOTIDE SEQUENCE [LARGE SCALE GENOMIC DNA]</scope>
    <source>
        <strain evidence="1 2">NCTC13652</strain>
    </source>
</reference>
<keyword evidence="2" id="KW-1185">Reference proteome</keyword>
<dbReference type="AlphaFoldDB" id="A0A3S4VKE2"/>
<dbReference type="EMBL" id="LR134473">
    <property type="protein sequence ID" value="VEI03873.1"/>
    <property type="molecule type" value="Genomic_DNA"/>
</dbReference>
<gene>
    <name evidence="1" type="ORF">NCTC13652_02087</name>
</gene>
<evidence type="ECO:0000313" key="2">
    <source>
        <dbReference type="Proteomes" id="UP000277858"/>
    </source>
</evidence>
<sequence>MRLHNREPVKWDEKDPVYLEIYSTLESYWGVSEVTSYWSPA</sequence>
<name>A0A3S4VKE2_9ACTN</name>